<name>A0A077AWC3_9PROT</name>
<accession>A0A077AWC3</accession>
<feature type="compositionally biased region" description="Polar residues" evidence="1">
    <location>
        <begin position="256"/>
        <end position="268"/>
    </location>
</feature>
<protein>
    <submittedName>
        <fullName evidence="2">Uncharacterized protein</fullName>
    </submittedName>
</protein>
<dbReference type="AlphaFoldDB" id="A0A077AWC3"/>
<dbReference type="KEGG" id="paca:ID47_05750"/>
<proteinExistence type="predicted"/>
<evidence type="ECO:0000313" key="2">
    <source>
        <dbReference type="EMBL" id="AIK96344.1"/>
    </source>
</evidence>
<dbReference type="STRING" id="91604.ID47_05750"/>
<dbReference type="Proteomes" id="UP000028926">
    <property type="component" value="Chromosome"/>
</dbReference>
<evidence type="ECO:0000256" key="1">
    <source>
        <dbReference type="SAM" id="MobiDB-lite"/>
    </source>
</evidence>
<organism evidence="2 3">
    <name type="scientific">Candidatus Odyssella acanthamoebae</name>
    <dbReference type="NCBI Taxonomy" id="91604"/>
    <lineage>
        <taxon>Bacteria</taxon>
        <taxon>Pseudomonadati</taxon>
        <taxon>Pseudomonadota</taxon>
        <taxon>Alphaproteobacteria</taxon>
        <taxon>Holosporales</taxon>
        <taxon>Candidatus Paracaedibacteraceae</taxon>
        <taxon>Candidatus Odyssella</taxon>
    </lineage>
</organism>
<dbReference type="RefSeq" id="WP_038464672.1">
    <property type="nucleotide sequence ID" value="NZ_CP008941.1"/>
</dbReference>
<keyword evidence="3" id="KW-1185">Reference proteome</keyword>
<dbReference type="EMBL" id="CP008941">
    <property type="protein sequence ID" value="AIK96344.1"/>
    <property type="molecule type" value="Genomic_DNA"/>
</dbReference>
<sequence>MVKTKNIVKGFIALICVNGLILASEQTREREVSSLSQMLTMDPQTLTEGFGVETFFTAKKKPANTHELKIAKDAYNQAKKDLYEGEGEKALGLVGLSLYLGYPKIIDIIYTIGFRKNHFEGFSSKIEGEIQKRFLKICEENKIVGPYYLASLRSKYKEKWSENKLHLIGKTKPQQKIEAKSQGWLETIVQKVWSHPETVLPLKIEETVAPSEKEVRKRSRSQESTAAPHLKSRQRKVADAEKQPLLQAGEPEEFRISNSERQPSSTSVRQRKPASPTKQPLPATDETRGPLTSEAKKRN</sequence>
<reference evidence="2 3" key="1">
    <citation type="submission" date="2014-07" db="EMBL/GenBank/DDBJ databases">
        <title>Comparative genomic insights into amoeba endosymbionts belonging to the families of Holosporaceae and Candidatus Midichloriaceae within Rickettsiales.</title>
        <authorList>
            <person name="Wang Z."/>
            <person name="Wu M."/>
        </authorList>
    </citation>
    <scope>NUCLEOTIDE SEQUENCE [LARGE SCALE GENOMIC DNA]</scope>
    <source>
        <strain evidence="2">PRA3</strain>
    </source>
</reference>
<dbReference type="HOGENOM" id="CLU_911164_0_0_5"/>
<evidence type="ECO:0000313" key="3">
    <source>
        <dbReference type="Proteomes" id="UP000028926"/>
    </source>
</evidence>
<feature type="region of interest" description="Disordered" evidence="1">
    <location>
        <begin position="210"/>
        <end position="299"/>
    </location>
</feature>
<gene>
    <name evidence="2" type="ORF">ID47_05750</name>
</gene>